<dbReference type="EMBL" id="JASCZI010181318">
    <property type="protein sequence ID" value="MED6181768.1"/>
    <property type="molecule type" value="Genomic_DNA"/>
</dbReference>
<dbReference type="Proteomes" id="UP001341840">
    <property type="component" value="Unassembled WGS sequence"/>
</dbReference>
<protein>
    <submittedName>
        <fullName evidence="2">Uncharacterized protein</fullName>
    </submittedName>
</protein>
<reference evidence="2 3" key="1">
    <citation type="journal article" date="2023" name="Plants (Basel)">
        <title>Bridging the Gap: Combining Genomics and Transcriptomics Approaches to Understand Stylosanthes scabra, an Orphan Legume from the Brazilian Caatinga.</title>
        <authorList>
            <person name="Ferreira-Neto J.R.C."/>
            <person name="da Silva M.D."/>
            <person name="Binneck E."/>
            <person name="de Melo N.F."/>
            <person name="da Silva R.H."/>
            <person name="de Melo A.L.T.M."/>
            <person name="Pandolfi V."/>
            <person name="Bustamante F.O."/>
            <person name="Brasileiro-Vidal A.C."/>
            <person name="Benko-Iseppon A.M."/>
        </authorList>
    </citation>
    <scope>NUCLEOTIDE SEQUENCE [LARGE SCALE GENOMIC DNA]</scope>
    <source>
        <tissue evidence="2">Leaves</tissue>
    </source>
</reference>
<proteinExistence type="predicted"/>
<name>A0ABU6WA57_9FABA</name>
<keyword evidence="3" id="KW-1185">Reference proteome</keyword>
<organism evidence="2 3">
    <name type="scientific">Stylosanthes scabra</name>
    <dbReference type="NCBI Taxonomy" id="79078"/>
    <lineage>
        <taxon>Eukaryota</taxon>
        <taxon>Viridiplantae</taxon>
        <taxon>Streptophyta</taxon>
        <taxon>Embryophyta</taxon>
        <taxon>Tracheophyta</taxon>
        <taxon>Spermatophyta</taxon>
        <taxon>Magnoliopsida</taxon>
        <taxon>eudicotyledons</taxon>
        <taxon>Gunneridae</taxon>
        <taxon>Pentapetalae</taxon>
        <taxon>rosids</taxon>
        <taxon>fabids</taxon>
        <taxon>Fabales</taxon>
        <taxon>Fabaceae</taxon>
        <taxon>Papilionoideae</taxon>
        <taxon>50 kb inversion clade</taxon>
        <taxon>dalbergioids sensu lato</taxon>
        <taxon>Dalbergieae</taxon>
        <taxon>Pterocarpus clade</taxon>
        <taxon>Stylosanthes</taxon>
    </lineage>
</organism>
<accession>A0ABU6WA57</accession>
<evidence type="ECO:0000313" key="2">
    <source>
        <dbReference type="EMBL" id="MED6181768.1"/>
    </source>
</evidence>
<sequence>MRLTEDVTAEGDFVLEAAGPSDRLPIQASGDGPHYLWVYQELFTRLGVRMPFTDFQWEVMTRCRVVVSQLHLNGWAILRTFERVCLYFGFRPTCRLFMYIYDILIPQTGNGFISFRAHQGCKLFGSFEESIQEFKWHYFKVLPSPGHRAFWLNAEDSLLLVKMKQSKLDRMMSMLDDPGRMALRSVLPTGLGTSSSSPAPVSVTPTSVPPEGISTSIPPSASGGSKAKKGEKGALRGSAPLLLMLRRRREPRKTLLLI</sequence>
<feature type="compositionally biased region" description="Low complexity" evidence="1">
    <location>
        <begin position="193"/>
        <end position="210"/>
    </location>
</feature>
<comment type="caution">
    <text evidence="2">The sequence shown here is derived from an EMBL/GenBank/DDBJ whole genome shotgun (WGS) entry which is preliminary data.</text>
</comment>
<evidence type="ECO:0000313" key="3">
    <source>
        <dbReference type="Proteomes" id="UP001341840"/>
    </source>
</evidence>
<feature type="region of interest" description="Disordered" evidence="1">
    <location>
        <begin position="190"/>
        <end position="233"/>
    </location>
</feature>
<gene>
    <name evidence="2" type="ORF">PIB30_022368</name>
</gene>
<evidence type="ECO:0000256" key="1">
    <source>
        <dbReference type="SAM" id="MobiDB-lite"/>
    </source>
</evidence>